<dbReference type="InterPro" id="IPR011551">
    <property type="entry name" value="NTP_PyrPHydrolase_MazG"/>
</dbReference>
<gene>
    <name evidence="3" type="ORF">HLVA_20600</name>
</gene>
<sequence>MKKLQRVHKLKQKNNKSFETLIEIMEILRGPGVCPWDQEQTIESLKPYLIEETYEVLEAMSEEDHKLKDELGDLLLQIVFQSQIKKEINSFDVYDVIEAINEKLIRRHPHIFGNVKVKDSEEVLVNWDRIKKEEKSHKNRKSALDGIPKNLPSILKAYKIQHKAAKVGFDWENLEGALEKMDEEIEELKVEHKNQDKEKFENELGDVMFSLINVARLAKIDPDEALRKTIKKFTKRFRYIEDNTDIEKADLEAMEKLWEEAKSEIG</sequence>
<dbReference type="FunFam" id="1.10.287.1080:FF:000001">
    <property type="entry name" value="Nucleoside triphosphate pyrophosphohydrolase"/>
    <property type="match status" value="1"/>
</dbReference>
<dbReference type="Gene3D" id="1.10.287.1080">
    <property type="entry name" value="MazG-like"/>
    <property type="match status" value="2"/>
</dbReference>
<dbReference type="SUPFAM" id="SSF101386">
    <property type="entry name" value="all-alpha NTP pyrophosphatases"/>
    <property type="match status" value="2"/>
</dbReference>
<dbReference type="GO" id="GO:0046061">
    <property type="term" value="P:dATP catabolic process"/>
    <property type="evidence" value="ECO:0007669"/>
    <property type="project" value="TreeGrafter"/>
</dbReference>
<dbReference type="InterPro" id="IPR048011">
    <property type="entry name" value="NTP-PPase_MazG-like_C"/>
</dbReference>
<dbReference type="FunFam" id="1.10.287.1080:FF:000003">
    <property type="entry name" value="Nucleoside triphosphate pyrophosphohydrolase"/>
    <property type="match status" value="1"/>
</dbReference>
<dbReference type="GO" id="GO:0046076">
    <property type="term" value="P:dTTP catabolic process"/>
    <property type="evidence" value="ECO:0007669"/>
    <property type="project" value="TreeGrafter"/>
</dbReference>
<feature type="domain" description="NTP pyrophosphohydrolase MazG-like" evidence="2">
    <location>
        <begin position="178"/>
        <end position="236"/>
    </location>
</feature>
<dbReference type="GO" id="GO:0046047">
    <property type="term" value="P:TTP catabolic process"/>
    <property type="evidence" value="ECO:0007669"/>
    <property type="project" value="TreeGrafter"/>
</dbReference>
<dbReference type="NCBIfam" id="NF007113">
    <property type="entry name" value="PRK09562.1"/>
    <property type="match status" value="1"/>
</dbReference>
<evidence type="ECO:0000313" key="4">
    <source>
        <dbReference type="Proteomes" id="UP001321582"/>
    </source>
</evidence>
<dbReference type="GO" id="GO:0047429">
    <property type="term" value="F:nucleoside triphosphate diphosphatase activity"/>
    <property type="evidence" value="ECO:0007669"/>
    <property type="project" value="InterPro"/>
</dbReference>
<reference evidence="3 4" key="1">
    <citation type="submission" date="2022-11" db="EMBL/GenBank/DDBJ databases">
        <title>Haliovirga abyssi gen. nov., sp. nov., a mesophilic fermentative bacterium isolated from the Iheya North hydrothermal field and the proposal of Haliovirgaceae fam. nov.</title>
        <authorList>
            <person name="Miyazaki U."/>
            <person name="Tame A."/>
            <person name="Miyazaki J."/>
            <person name="Takai K."/>
            <person name="Sawayama S."/>
            <person name="Kitajima M."/>
            <person name="Okamoto A."/>
            <person name="Nakagawa S."/>
        </authorList>
    </citation>
    <scope>NUCLEOTIDE SEQUENCE [LARGE SCALE GENOMIC DNA]</scope>
    <source>
        <strain evidence="3 4">IC12</strain>
    </source>
</reference>
<dbReference type="PANTHER" id="PTHR30522:SF0">
    <property type="entry name" value="NUCLEOSIDE TRIPHOSPHATE PYROPHOSPHOHYDROLASE"/>
    <property type="match status" value="1"/>
</dbReference>
<accession>A0AAU9D5Z2</accession>
<dbReference type="Pfam" id="PF03819">
    <property type="entry name" value="MazG"/>
    <property type="match status" value="2"/>
</dbReference>
<name>A0AAU9D5Z2_9FUSO</name>
<dbReference type="GO" id="GO:0046081">
    <property type="term" value="P:dUTP catabolic process"/>
    <property type="evidence" value="ECO:0007669"/>
    <property type="project" value="TreeGrafter"/>
</dbReference>
<dbReference type="Proteomes" id="UP001321582">
    <property type="component" value="Chromosome"/>
</dbReference>
<dbReference type="InterPro" id="IPR048015">
    <property type="entry name" value="NTP-PPase_MazG-like_N"/>
</dbReference>
<evidence type="ECO:0000256" key="1">
    <source>
        <dbReference type="SAM" id="Coils"/>
    </source>
</evidence>
<keyword evidence="1" id="KW-0175">Coiled coil</keyword>
<dbReference type="NCBIfam" id="TIGR00444">
    <property type="entry name" value="mazG"/>
    <property type="match status" value="1"/>
</dbReference>
<feature type="coiled-coil region" evidence="1">
    <location>
        <begin position="171"/>
        <end position="198"/>
    </location>
</feature>
<dbReference type="InterPro" id="IPR004518">
    <property type="entry name" value="MazG-like_dom"/>
</dbReference>
<dbReference type="GO" id="GO:0006950">
    <property type="term" value="P:response to stress"/>
    <property type="evidence" value="ECO:0007669"/>
    <property type="project" value="UniProtKB-ARBA"/>
</dbReference>
<evidence type="ECO:0000259" key="2">
    <source>
        <dbReference type="Pfam" id="PF03819"/>
    </source>
</evidence>
<protein>
    <recommendedName>
        <fullName evidence="2">NTP pyrophosphohydrolase MazG-like domain-containing protein</fullName>
    </recommendedName>
</protein>
<dbReference type="KEGG" id="haby:HLVA_20600"/>
<dbReference type="CDD" id="cd11528">
    <property type="entry name" value="NTP-PPase_MazG_Nterm"/>
    <property type="match status" value="1"/>
</dbReference>
<dbReference type="AlphaFoldDB" id="A0AAU9D5Z2"/>
<dbReference type="EMBL" id="AP027059">
    <property type="protein sequence ID" value="BDU51491.1"/>
    <property type="molecule type" value="Genomic_DNA"/>
</dbReference>
<organism evidence="3 4">
    <name type="scientific">Haliovirga abyssi</name>
    <dbReference type="NCBI Taxonomy" id="2996794"/>
    <lineage>
        <taxon>Bacteria</taxon>
        <taxon>Fusobacteriati</taxon>
        <taxon>Fusobacteriota</taxon>
        <taxon>Fusobacteriia</taxon>
        <taxon>Fusobacteriales</taxon>
        <taxon>Haliovirgaceae</taxon>
        <taxon>Haliovirga</taxon>
    </lineage>
</organism>
<dbReference type="CDD" id="cd11529">
    <property type="entry name" value="NTP-PPase_MazG_Cterm"/>
    <property type="match status" value="1"/>
</dbReference>
<feature type="domain" description="NTP pyrophosphohydrolase MazG-like" evidence="2">
    <location>
        <begin position="40"/>
        <end position="112"/>
    </location>
</feature>
<dbReference type="PANTHER" id="PTHR30522">
    <property type="entry name" value="NUCLEOSIDE TRIPHOSPHATE PYROPHOSPHOHYDROLASE"/>
    <property type="match status" value="1"/>
</dbReference>
<dbReference type="GO" id="GO:0046052">
    <property type="term" value="P:UTP catabolic process"/>
    <property type="evidence" value="ECO:0007669"/>
    <property type="project" value="TreeGrafter"/>
</dbReference>
<proteinExistence type="predicted"/>
<dbReference type="RefSeq" id="WP_307904381.1">
    <property type="nucleotide sequence ID" value="NZ_AP027059.1"/>
</dbReference>
<evidence type="ECO:0000313" key="3">
    <source>
        <dbReference type="EMBL" id="BDU51491.1"/>
    </source>
</evidence>
<keyword evidence="4" id="KW-1185">Reference proteome</keyword>
<dbReference type="GO" id="GO:0006203">
    <property type="term" value="P:dGTP catabolic process"/>
    <property type="evidence" value="ECO:0007669"/>
    <property type="project" value="TreeGrafter"/>
</dbReference>